<dbReference type="KEGG" id="pdq:CL55_00013450"/>
<dbReference type="InterPro" id="IPR011785">
    <property type="entry name" value="Tscrpt_reg_PpsR-CrtJ"/>
</dbReference>
<dbReference type="STRING" id="1835254.CL55_00013450"/>
<dbReference type="Gene3D" id="1.10.10.60">
    <property type="entry name" value="Homeodomain-like"/>
    <property type="match status" value="1"/>
</dbReference>
<proteinExistence type="predicted"/>
<keyword evidence="3" id="KW-1185">Reference proteome</keyword>
<dbReference type="EMBL" id="CP007501">
    <property type="protein sequence ID" value="AKD25678.1"/>
    <property type="molecule type" value="Genomic_DNA"/>
</dbReference>
<dbReference type="SUPFAM" id="SSF46689">
    <property type="entry name" value="Homeodomain-like"/>
    <property type="match status" value="1"/>
</dbReference>
<dbReference type="InterPro" id="IPR002197">
    <property type="entry name" value="HTH_Fis"/>
</dbReference>
<dbReference type="Gene3D" id="3.30.450.20">
    <property type="entry name" value="PAS domain"/>
    <property type="match status" value="3"/>
</dbReference>
<dbReference type="InterPro" id="IPR009057">
    <property type="entry name" value="Homeodomain-like_sf"/>
</dbReference>
<dbReference type="RefSeq" id="WP_046330410.1">
    <property type="nucleotide sequence ID" value="NZ_CP007501.1"/>
</dbReference>
<reference evidence="2 3" key="1">
    <citation type="submission" date="2014-03" db="EMBL/GenBank/DDBJ databases">
        <title>Genome of Polynucleobacter strain MWH-MoK4.</title>
        <authorList>
            <person name="Hahn M.W."/>
        </authorList>
    </citation>
    <scope>NUCLEOTIDE SEQUENCE [LARGE SCALE GENOMIC DNA]</scope>
    <source>
        <strain evidence="2 3">MWH-MoK4</strain>
    </source>
</reference>
<organism evidence="2 3">
    <name type="scientific">Polynucleobacter duraquae</name>
    <dbReference type="NCBI Taxonomy" id="1835254"/>
    <lineage>
        <taxon>Bacteria</taxon>
        <taxon>Pseudomonadati</taxon>
        <taxon>Pseudomonadota</taxon>
        <taxon>Betaproteobacteria</taxon>
        <taxon>Burkholderiales</taxon>
        <taxon>Burkholderiaceae</taxon>
        <taxon>Polynucleobacter</taxon>
    </lineage>
</organism>
<feature type="domain" description="PAS" evidence="1">
    <location>
        <begin position="273"/>
        <end position="342"/>
    </location>
</feature>
<evidence type="ECO:0000313" key="2">
    <source>
        <dbReference type="EMBL" id="AKD25678.1"/>
    </source>
</evidence>
<feature type="domain" description="PAS" evidence="1">
    <location>
        <begin position="153"/>
        <end position="219"/>
    </location>
</feature>
<dbReference type="PRINTS" id="PR01590">
    <property type="entry name" value="HTHFIS"/>
</dbReference>
<dbReference type="PATRIC" id="fig|576611.7.peg.1367"/>
<sequence length="474" mass="51878">MTKIFNLDPEAINALDVNQAAAMLSLSVDLVLVMNSSGLIENVLNGSKPIATNTQSLIGKNWLDTVAIDSQPKVNALLKTSEDESEQKWRQVNQWIEGSPSLPIQFSTIFFPKENKLVAIGKDLSSISVLQQKLVESQQEIERDYANLHAIQNRYVQLFNNIDQAYLIVDSQTLKILEVNKSAGFLVGDLKKIQGKLFTNLFPVKDYEAIQTYLAESKSGILQSPIQSTLENLKENVEISSVLLREGNQNICLVSIKPRSKSTQINNLNEQTTLLTQAIEDFQDGFIVCSTSGIILTANSTFVSMSQSAQKENILGKSLEVWLGRAGIDLKIILGTVREYGSIKDYSTTITADDGSSPREAQISAVSFISGKLSAVGISIHLISKSVQQPSAKSENLGKNAKELTQLVGKVPLKQIVTETTDIIEKLCILAALELTMSNRASAAELLGLSRQGLYIKMRRFGIVDGNAAEDIDA</sequence>
<name>A0A0E3V1Q6_9BURK</name>
<dbReference type="InterPro" id="IPR000014">
    <property type="entry name" value="PAS"/>
</dbReference>
<dbReference type="AlphaFoldDB" id="A0A0E3V1Q6"/>
<dbReference type="Pfam" id="PF13188">
    <property type="entry name" value="PAS_8"/>
    <property type="match status" value="1"/>
</dbReference>
<evidence type="ECO:0000259" key="1">
    <source>
        <dbReference type="SMART" id="SM00091"/>
    </source>
</evidence>
<dbReference type="HOGENOM" id="CLU_562490_0_0_4"/>
<evidence type="ECO:0000313" key="3">
    <source>
        <dbReference type="Proteomes" id="UP000061135"/>
    </source>
</evidence>
<dbReference type="NCBIfam" id="TIGR02040">
    <property type="entry name" value="PpsR-CrtJ"/>
    <property type="match status" value="1"/>
</dbReference>
<dbReference type="SMART" id="SM00091">
    <property type="entry name" value="PAS"/>
    <property type="match status" value="2"/>
</dbReference>
<dbReference type="Proteomes" id="UP000061135">
    <property type="component" value="Chromosome"/>
</dbReference>
<dbReference type="OrthoDB" id="5499170at2"/>
<protein>
    <submittedName>
        <fullName evidence="2">Transcriptional regulator PpsR</fullName>
    </submittedName>
</protein>
<dbReference type="Pfam" id="PF02954">
    <property type="entry name" value="HTH_8"/>
    <property type="match status" value="1"/>
</dbReference>
<accession>A0A0E3V1Q6</accession>
<dbReference type="GO" id="GO:0043565">
    <property type="term" value="F:sequence-specific DNA binding"/>
    <property type="evidence" value="ECO:0007669"/>
    <property type="project" value="InterPro"/>
</dbReference>
<gene>
    <name evidence="2" type="ORF">CL55_00013450</name>
</gene>